<evidence type="ECO:0000259" key="20">
    <source>
        <dbReference type="Pfam" id="PF08263"/>
    </source>
</evidence>
<keyword evidence="8 18" id="KW-0812">Transmembrane</keyword>
<evidence type="ECO:0000256" key="4">
    <source>
        <dbReference type="ARBA" id="ARBA00022475"/>
    </source>
</evidence>
<evidence type="ECO:0000256" key="13">
    <source>
        <dbReference type="ARBA" id="ARBA00023136"/>
    </source>
</evidence>
<dbReference type="EC" id="2.7.11.1" evidence="3"/>
<evidence type="ECO:0000256" key="19">
    <source>
        <dbReference type="SAM" id="SignalP"/>
    </source>
</evidence>
<keyword evidence="12 18" id="KW-1133">Transmembrane helix</keyword>
<name>A0A0N7KCD4_ORYSJ</name>
<evidence type="ECO:0000256" key="11">
    <source>
        <dbReference type="ARBA" id="ARBA00022777"/>
    </source>
</evidence>
<dbReference type="InterPro" id="IPR001611">
    <property type="entry name" value="Leu-rich_rpt"/>
</dbReference>
<dbReference type="Pfam" id="PF13516">
    <property type="entry name" value="LRR_6"/>
    <property type="match status" value="1"/>
</dbReference>
<dbReference type="GO" id="GO:0004674">
    <property type="term" value="F:protein serine/threonine kinase activity"/>
    <property type="evidence" value="ECO:0007669"/>
    <property type="project" value="UniProtKB-KW"/>
</dbReference>
<dbReference type="FunFam" id="3.80.10.10:FF:000095">
    <property type="entry name" value="LRR receptor-like serine/threonine-protein kinase GSO1"/>
    <property type="match status" value="2"/>
</dbReference>
<dbReference type="Pfam" id="PF08263">
    <property type="entry name" value="LRRNT_2"/>
    <property type="match status" value="1"/>
</dbReference>
<sequence>MTTHHDPAAAASAPIVRMLLLVLLQIQLVAALSLLPPASAPPPAALPCRPDQESPLLRLKSSFSATDMSTAAFRSWRPGTDCCRWDGVRCGHGDGRVTSLDLGGRQLESRGGLDPAIFHLTSLEYLSLADNDFNGSPLPSSGFERLTELTHLSLRSTNITGVVPAGIGRLVNLVSLDLSTDFEIIDTFDDVYVFKMNSSLDAQQLAVPNLESLVANLSNLRELNLGLVNLSENGARWCNALVDSCPKLQVLRLSCCALSGPICATLPRLHSLSVIDLSFNSLPGLIPDFSNFPNLTALQLRRNDLEGFVSPLIFKHKKLVTIDLYHNPGIYGTLPNFSSDSHLENIYVGGTEFNGIIPSSIAELKSLKNLGLGATGFSGELPSSIGNLRSLKSLEISGFGLVGSIPSWVANLSSLTVLQFTNCGLSGSIPSSVGNLRNLGKLLLYNCSFSGKIPSQILNLTQLEILSLHSNNFIGTVELTSMWKLLDLFVLDLSDNNLVVVDGKGNSSTASIPKLGALRLSGCNVSKFPNFLRFQDEIEYLDLSYNHIDGAIPQWAWENWVKMDILSLKNNKFTSVGHDPFLPLSDMKALDLSENMFEGPIPIPRGYATVLDYSGNRFSSIPFKFTNYLSDVSFFKAGRNNFSGRIPPSFCSAMSLQLLDLSYNSFDGSIPSCLIEDVDKLEVLNLKENKLRGEFPDNIKESCSFEALDFSGNLIEGKLPRSLAVCKNLEVLNIGSNQINDSFPCWMGTLRKLQVLVLKSNKFFGHVAQSLGEEKGTCEFQSARIVDLASNKFSGILPQEWFNKLKSMMIKDSNLTLVMDHDLPRMEKYDFTVALTYKGMDITFTKILRTLVFIDLSDNAFHGSLPEAIGELVLLNVLNISHNSLTGPIPPQLGRLTQLESLDISSNELSGEIPQQLASLDFLTVLNLSYNKLEGEIPESPHFLTFSNSSFLGNDGLCGRPLSKGCINITSLNVIPSKKNSLDVLLFLFAGLGFGFGFALSIVVIWGIPIRKRSRVRQRAL</sequence>
<accession>A0A0N7KCD4</accession>
<keyword evidence="4" id="KW-1003">Cell membrane</keyword>
<dbReference type="InterPro" id="IPR003591">
    <property type="entry name" value="Leu-rich_rpt_typical-subtyp"/>
</dbReference>
<evidence type="ECO:0000259" key="21">
    <source>
        <dbReference type="Pfam" id="PF23598"/>
    </source>
</evidence>
<organism evidence="22 23">
    <name type="scientific">Oryza sativa subsp. japonica</name>
    <name type="common">Rice</name>
    <dbReference type="NCBI Taxonomy" id="39947"/>
    <lineage>
        <taxon>Eukaryota</taxon>
        <taxon>Viridiplantae</taxon>
        <taxon>Streptophyta</taxon>
        <taxon>Embryophyta</taxon>
        <taxon>Tracheophyta</taxon>
        <taxon>Spermatophyta</taxon>
        <taxon>Magnoliopsida</taxon>
        <taxon>Liliopsida</taxon>
        <taxon>Poales</taxon>
        <taxon>Poaceae</taxon>
        <taxon>BOP clade</taxon>
        <taxon>Oryzoideae</taxon>
        <taxon>Oryzeae</taxon>
        <taxon>Oryzinae</taxon>
        <taxon>Oryza</taxon>
        <taxon>Oryza sativa</taxon>
    </lineage>
</organism>
<evidence type="ECO:0000256" key="3">
    <source>
        <dbReference type="ARBA" id="ARBA00012513"/>
    </source>
</evidence>
<dbReference type="Gramene" id="Os01t0158600-01">
    <property type="protein sequence ID" value="Os01t0158600-01"/>
    <property type="gene ID" value="Os01g0158600"/>
</dbReference>
<evidence type="ECO:0000256" key="7">
    <source>
        <dbReference type="ARBA" id="ARBA00022679"/>
    </source>
</evidence>
<dbReference type="AlphaFoldDB" id="A0A0N7KCD4"/>
<dbReference type="SMR" id="A0A0N7KCD4"/>
<evidence type="ECO:0000256" key="8">
    <source>
        <dbReference type="ARBA" id="ARBA00022692"/>
    </source>
</evidence>
<feature type="chain" id="PRO_5024293447" description="non-specific serine/threonine protein kinase" evidence="19">
    <location>
        <begin position="32"/>
        <end position="1021"/>
    </location>
</feature>
<evidence type="ECO:0000256" key="16">
    <source>
        <dbReference type="ARBA" id="ARBA00047899"/>
    </source>
</evidence>
<dbReference type="SMART" id="SM00369">
    <property type="entry name" value="LRR_TYP"/>
    <property type="match status" value="7"/>
</dbReference>
<dbReference type="GO" id="GO:0005886">
    <property type="term" value="C:plasma membrane"/>
    <property type="evidence" value="ECO:0007669"/>
    <property type="project" value="UniProtKB-SubCell"/>
</dbReference>
<evidence type="ECO:0000256" key="6">
    <source>
        <dbReference type="ARBA" id="ARBA00022614"/>
    </source>
</evidence>
<feature type="domain" description="Leucine-rich repeat-containing N-terminal plant-type" evidence="20">
    <location>
        <begin position="51"/>
        <end position="90"/>
    </location>
</feature>
<evidence type="ECO:0000256" key="1">
    <source>
        <dbReference type="ARBA" id="ARBA00004251"/>
    </source>
</evidence>
<dbReference type="OMA" id="VELTSMW"/>
<keyword evidence="13 18" id="KW-0472">Membrane</keyword>
<dbReference type="FunFam" id="3.80.10.10:FF:000383">
    <property type="entry name" value="Leucine-rich repeat receptor protein kinase EMS1"/>
    <property type="match status" value="1"/>
</dbReference>
<dbReference type="Pfam" id="PF00560">
    <property type="entry name" value="LRR_1"/>
    <property type="match status" value="4"/>
</dbReference>
<protein>
    <recommendedName>
        <fullName evidence="3">non-specific serine/threonine protein kinase</fullName>
        <ecNumber evidence="3">2.7.11.1</ecNumber>
    </recommendedName>
</protein>
<evidence type="ECO:0000256" key="5">
    <source>
        <dbReference type="ARBA" id="ARBA00022527"/>
    </source>
</evidence>
<dbReference type="SUPFAM" id="SSF52058">
    <property type="entry name" value="L domain-like"/>
    <property type="match status" value="1"/>
</dbReference>
<dbReference type="PANTHER" id="PTHR48052">
    <property type="entry name" value="UNNAMED PRODUCT"/>
    <property type="match status" value="1"/>
</dbReference>
<comment type="similarity">
    <text evidence="2">Belongs to the RLP family.</text>
</comment>
<evidence type="ECO:0000313" key="23">
    <source>
        <dbReference type="Proteomes" id="UP000000763"/>
    </source>
</evidence>
<keyword evidence="15" id="KW-0325">Glycoprotein</keyword>
<keyword evidence="5" id="KW-0723">Serine/threonine-protein kinase</keyword>
<evidence type="ECO:0000256" key="10">
    <source>
        <dbReference type="ARBA" id="ARBA00022737"/>
    </source>
</evidence>
<evidence type="ECO:0000256" key="2">
    <source>
        <dbReference type="ARBA" id="ARBA00009592"/>
    </source>
</evidence>
<gene>
    <name evidence="22" type="ordered locus">Os01g0158600</name>
</gene>
<evidence type="ECO:0000256" key="18">
    <source>
        <dbReference type="SAM" id="Phobius"/>
    </source>
</evidence>
<feature type="signal peptide" evidence="19">
    <location>
        <begin position="1"/>
        <end position="31"/>
    </location>
</feature>
<keyword evidence="10" id="KW-0677">Repeat</keyword>
<dbReference type="InterPro" id="IPR055414">
    <property type="entry name" value="LRR_R13L4/SHOC2-like"/>
</dbReference>
<keyword evidence="9 19" id="KW-0732">Signal</keyword>
<keyword evidence="7" id="KW-0808">Transferase</keyword>
<dbReference type="SUPFAM" id="SSF52047">
    <property type="entry name" value="RNI-like"/>
    <property type="match status" value="1"/>
</dbReference>
<comment type="subcellular location">
    <subcellularLocation>
        <location evidence="1">Cell membrane</location>
        <topology evidence="1">Single-pass type I membrane protein</topology>
    </subcellularLocation>
</comment>
<dbReference type="KEGG" id="osa:4324057"/>
<dbReference type="Proteomes" id="UP000000763">
    <property type="component" value="Chromosome 1"/>
</dbReference>
<dbReference type="InterPro" id="IPR032675">
    <property type="entry name" value="LRR_dom_sf"/>
</dbReference>
<evidence type="ECO:0000256" key="12">
    <source>
        <dbReference type="ARBA" id="ARBA00022989"/>
    </source>
</evidence>
<dbReference type="Pfam" id="PF23598">
    <property type="entry name" value="LRR_14"/>
    <property type="match status" value="1"/>
</dbReference>
<evidence type="ECO:0000256" key="9">
    <source>
        <dbReference type="ARBA" id="ARBA00022729"/>
    </source>
</evidence>
<reference evidence="22 23" key="1">
    <citation type="journal article" date="2005" name="Nature">
        <title>The map-based sequence of the rice genome.</title>
        <authorList>
            <consortium name="International rice genome sequencing project (IRGSP)"/>
            <person name="Matsumoto T."/>
            <person name="Wu J."/>
            <person name="Kanamori H."/>
            <person name="Katayose Y."/>
            <person name="Fujisawa M."/>
            <person name="Namiki N."/>
            <person name="Mizuno H."/>
            <person name="Yamamoto K."/>
            <person name="Antonio B.A."/>
            <person name="Baba T."/>
            <person name="Sakata K."/>
            <person name="Nagamura Y."/>
            <person name="Aoki H."/>
            <person name="Arikawa K."/>
            <person name="Arita K."/>
            <person name="Bito T."/>
            <person name="Chiden Y."/>
            <person name="Fujitsuka N."/>
            <person name="Fukunaka R."/>
            <person name="Hamada M."/>
            <person name="Harada C."/>
            <person name="Hayashi A."/>
            <person name="Hijishita S."/>
            <person name="Honda M."/>
            <person name="Hosokawa S."/>
            <person name="Ichikawa Y."/>
            <person name="Idonuma A."/>
            <person name="Iijima M."/>
            <person name="Ikeda M."/>
            <person name="Ikeno M."/>
            <person name="Ito K."/>
            <person name="Ito S."/>
            <person name="Ito T."/>
            <person name="Ito Y."/>
            <person name="Ito Y."/>
            <person name="Iwabuchi A."/>
            <person name="Kamiya K."/>
            <person name="Karasawa W."/>
            <person name="Kurita K."/>
            <person name="Katagiri S."/>
            <person name="Kikuta A."/>
            <person name="Kobayashi H."/>
            <person name="Kobayashi N."/>
            <person name="Machita K."/>
            <person name="Maehara T."/>
            <person name="Masukawa M."/>
            <person name="Mizubayashi T."/>
            <person name="Mukai Y."/>
            <person name="Nagasaki H."/>
            <person name="Nagata Y."/>
            <person name="Naito S."/>
            <person name="Nakashima M."/>
            <person name="Nakama Y."/>
            <person name="Nakamichi Y."/>
            <person name="Nakamura M."/>
            <person name="Meguro A."/>
            <person name="Negishi M."/>
            <person name="Ohta I."/>
            <person name="Ohta T."/>
            <person name="Okamoto M."/>
            <person name="Ono N."/>
            <person name="Saji S."/>
            <person name="Sakaguchi M."/>
            <person name="Sakai K."/>
            <person name="Shibata M."/>
            <person name="Shimokawa T."/>
            <person name="Song J."/>
            <person name="Takazaki Y."/>
            <person name="Terasawa K."/>
            <person name="Tsugane M."/>
            <person name="Tsuji K."/>
            <person name="Ueda S."/>
            <person name="Waki K."/>
            <person name="Yamagata H."/>
            <person name="Yamamoto M."/>
            <person name="Yamamoto S."/>
            <person name="Yamane H."/>
            <person name="Yoshiki S."/>
            <person name="Yoshihara R."/>
            <person name="Yukawa K."/>
            <person name="Zhong H."/>
            <person name="Yano M."/>
            <person name="Yuan Q."/>
            <person name="Ouyang S."/>
            <person name="Liu J."/>
            <person name="Jones K.M."/>
            <person name="Gansberger K."/>
            <person name="Moffat K."/>
            <person name="Hill J."/>
            <person name="Bera J."/>
            <person name="Fadrosh D."/>
            <person name="Jin S."/>
            <person name="Johri S."/>
            <person name="Kim M."/>
            <person name="Overton L."/>
            <person name="Reardon M."/>
            <person name="Tsitrin T."/>
            <person name="Vuong H."/>
            <person name="Weaver B."/>
            <person name="Ciecko A."/>
            <person name="Tallon L."/>
            <person name="Jackson J."/>
            <person name="Pai G."/>
            <person name="Aken S.V."/>
            <person name="Utterback T."/>
            <person name="Reidmuller S."/>
            <person name="Feldblyum T."/>
            <person name="Hsiao J."/>
            <person name="Zismann V."/>
            <person name="Iobst S."/>
            <person name="de Vazeille A.R."/>
            <person name="Buell C.R."/>
            <person name="Ying K."/>
            <person name="Li Y."/>
            <person name="Lu T."/>
            <person name="Huang Y."/>
            <person name="Zhao Q."/>
            <person name="Feng Q."/>
            <person name="Zhang L."/>
            <person name="Zhu J."/>
            <person name="Weng Q."/>
            <person name="Mu J."/>
            <person name="Lu Y."/>
            <person name="Fan D."/>
            <person name="Liu Y."/>
            <person name="Guan J."/>
            <person name="Zhang Y."/>
            <person name="Yu S."/>
            <person name="Liu X."/>
            <person name="Zhang Y."/>
            <person name="Hong G."/>
            <person name="Han B."/>
            <person name="Choisne N."/>
            <person name="Demange N."/>
            <person name="Orjeda G."/>
            <person name="Samain S."/>
            <person name="Cattolico L."/>
            <person name="Pelletier E."/>
            <person name="Couloux A."/>
            <person name="Segurens B."/>
            <person name="Wincker P."/>
            <person name="D'Hont A."/>
            <person name="Scarpelli C."/>
            <person name="Weissenbach J."/>
            <person name="Salanoubat M."/>
            <person name="Quetier F."/>
            <person name="Yu Y."/>
            <person name="Kim H.R."/>
            <person name="Rambo T."/>
            <person name="Currie J."/>
            <person name="Collura K."/>
            <person name="Luo M."/>
            <person name="Yang T."/>
            <person name="Ammiraju J.S.S."/>
            <person name="Engler F."/>
            <person name="Soderlund C."/>
            <person name="Wing R.A."/>
            <person name="Palmer L.E."/>
            <person name="de la Bastide M."/>
            <person name="Spiegel L."/>
            <person name="Nascimento L."/>
            <person name="Zutavern T."/>
            <person name="O'Shaughnessy A."/>
            <person name="Dike S."/>
            <person name="Dedhia N."/>
            <person name="Preston R."/>
            <person name="Balija V."/>
            <person name="McCombie W.R."/>
            <person name="Chow T."/>
            <person name="Chen H."/>
            <person name="Chung M."/>
            <person name="Chen C."/>
            <person name="Shaw J."/>
            <person name="Wu H."/>
            <person name="Hsiao K."/>
            <person name="Chao Y."/>
            <person name="Chu M."/>
            <person name="Cheng C."/>
            <person name="Hour A."/>
            <person name="Lee P."/>
            <person name="Lin S."/>
            <person name="Lin Y."/>
            <person name="Liou J."/>
            <person name="Liu S."/>
            <person name="Hsing Y."/>
            <person name="Raghuvanshi S."/>
            <person name="Mohanty A."/>
            <person name="Bharti A.K."/>
            <person name="Gaur A."/>
            <person name="Gupta V."/>
            <person name="Kumar D."/>
            <person name="Ravi V."/>
            <person name="Vij S."/>
            <person name="Kapur A."/>
            <person name="Khurana P."/>
            <person name="Khurana P."/>
            <person name="Khurana J.P."/>
            <person name="Tyagi A.K."/>
            <person name="Gaikwad K."/>
            <person name="Singh A."/>
            <person name="Dalal V."/>
            <person name="Srivastava S."/>
            <person name="Dixit A."/>
            <person name="Pal A.K."/>
            <person name="Ghazi I.A."/>
            <person name="Yadav M."/>
            <person name="Pandit A."/>
            <person name="Bhargava A."/>
            <person name="Sureshbabu K."/>
            <person name="Batra K."/>
            <person name="Sharma T.R."/>
            <person name="Mohapatra T."/>
            <person name="Singh N.K."/>
            <person name="Messing J."/>
            <person name="Nelson A.B."/>
            <person name="Fuks G."/>
            <person name="Kavchok S."/>
            <person name="Keizer G."/>
            <person name="Linton E."/>
            <person name="Llaca V."/>
            <person name="Song R."/>
            <person name="Tanyolac B."/>
            <person name="Young S."/>
            <person name="Ho-Il K."/>
            <person name="Hahn J.H."/>
            <person name="Sangsakoo G."/>
            <person name="Vanavichit A."/>
            <person name="de Mattos Luiz.A.T."/>
            <person name="Zimmer P.D."/>
            <person name="Malone G."/>
            <person name="Dellagostin O."/>
            <person name="de Oliveira A.C."/>
            <person name="Bevan M."/>
            <person name="Bancroft I."/>
            <person name="Minx P."/>
            <person name="Cordum H."/>
            <person name="Wilson R."/>
            <person name="Cheng Z."/>
            <person name="Jin W."/>
            <person name="Jiang J."/>
            <person name="Leong S.A."/>
            <person name="Iwama H."/>
            <person name="Gojobori T."/>
            <person name="Itoh T."/>
            <person name="Niimura Y."/>
            <person name="Fujii Y."/>
            <person name="Habara T."/>
            <person name="Sakai H."/>
            <person name="Sato Y."/>
            <person name="Wilson G."/>
            <person name="Kumar K."/>
            <person name="McCouch S."/>
            <person name="Juretic N."/>
            <person name="Hoen D."/>
            <person name="Wright S."/>
            <person name="Bruskiewich R."/>
            <person name="Bureau T."/>
            <person name="Miyao A."/>
            <person name="Hirochika H."/>
            <person name="Nishikawa T."/>
            <person name="Kadowaki K."/>
            <person name="Sugiura M."/>
            <person name="Burr B."/>
            <person name="Sasaki T."/>
        </authorList>
    </citation>
    <scope>NUCLEOTIDE SEQUENCE [LARGE SCALE GENOMIC DNA]</scope>
    <source>
        <strain evidence="23">cv. Nipponbare</strain>
    </source>
</reference>
<dbReference type="PANTHER" id="PTHR48052:SF8">
    <property type="entry name" value="LRR RECEPTOR-LIKE SERINE_THREONINE-PROTEIN KINASE FLS2"/>
    <property type="match status" value="1"/>
</dbReference>
<evidence type="ECO:0000256" key="17">
    <source>
        <dbReference type="ARBA" id="ARBA00048679"/>
    </source>
</evidence>
<dbReference type="InterPro" id="IPR013210">
    <property type="entry name" value="LRR_N_plant-typ"/>
</dbReference>
<feature type="transmembrane region" description="Helical" evidence="18">
    <location>
        <begin position="984"/>
        <end position="1008"/>
    </location>
</feature>
<dbReference type="Gene3D" id="3.80.10.10">
    <property type="entry name" value="Ribonuclease Inhibitor"/>
    <property type="match status" value="4"/>
</dbReference>
<proteinExistence type="inferred from homology"/>
<evidence type="ECO:0000313" key="22">
    <source>
        <dbReference type="EMBL" id="BAF03993.1"/>
    </source>
</evidence>
<dbReference type="EMBL" id="AP008207">
    <property type="protein sequence ID" value="BAF03993.1"/>
    <property type="molecule type" value="Genomic_DNA"/>
</dbReference>
<comment type="catalytic activity">
    <reaction evidence="16">
        <text>L-threonyl-[protein] + ATP = O-phospho-L-threonyl-[protein] + ADP + H(+)</text>
        <dbReference type="Rhea" id="RHEA:46608"/>
        <dbReference type="Rhea" id="RHEA-COMP:11060"/>
        <dbReference type="Rhea" id="RHEA-COMP:11605"/>
        <dbReference type="ChEBI" id="CHEBI:15378"/>
        <dbReference type="ChEBI" id="CHEBI:30013"/>
        <dbReference type="ChEBI" id="CHEBI:30616"/>
        <dbReference type="ChEBI" id="CHEBI:61977"/>
        <dbReference type="ChEBI" id="CHEBI:456216"/>
        <dbReference type="EC" id="2.7.11.1"/>
    </reaction>
</comment>
<feature type="domain" description="Disease resistance R13L4/SHOC-2-like LRR" evidence="21">
    <location>
        <begin position="359"/>
        <end position="543"/>
    </location>
</feature>
<evidence type="ECO:0000256" key="14">
    <source>
        <dbReference type="ARBA" id="ARBA00023170"/>
    </source>
</evidence>
<evidence type="ECO:0000256" key="15">
    <source>
        <dbReference type="ARBA" id="ARBA00023180"/>
    </source>
</evidence>
<dbReference type="KEGG" id="dosa:Os01g0158600"/>
<keyword evidence="6" id="KW-0433">Leucine-rich repeat</keyword>
<comment type="catalytic activity">
    <reaction evidence="17">
        <text>L-seryl-[protein] + ATP = O-phospho-L-seryl-[protein] + ADP + H(+)</text>
        <dbReference type="Rhea" id="RHEA:17989"/>
        <dbReference type="Rhea" id="RHEA-COMP:9863"/>
        <dbReference type="Rhea" id="RHEA-COMP:11604"/>
        <dbReference type="ChEBI" id="CHEBI:15378"/>
        <dbReference type="ChEBI" id="CHEBI:29999"/>
        <dbReference type="ChEBI" id="CHEBI:30616"/>
        <dbReference type="ChEBI" id="CHEBI:83421"/>
        <dbReference type="ChEBI" id="CHEBI:456216"/>
        <dbReference type="EC" id="2.7.11.1"/>
    </reaction>
</comment>
<keyword evidence="14" id="KW-0675">Receptor</keyword>
<keyword evidence="11" id="KW-0418">Kinase</keyword>
<reference evidence="23" key="2">
    <citation type="journal article" date="2008" name="Nucleic Acids Res.">
        <title>The rice annotation project database (RAP-DB): 2008 update.</title>
        <authorList>
            <consortium name="The rice annotation project (RAP)"/>
        </authorList>
    </citation>
    <scope>GENOME REANNOTATION</scope>
    <source>
        <strain evidence="23">cv. Nipponbare</strain>
    </source>
</reference>
<dbReference type="OrthoDB" id="442066at2759"/>